<evidence type="ECO:0000256" key="1">
    <source>
        <dbReference type="SAM" id="MobiDB-lite"/>
    </source>
</evidence>
<dbReference type="AlphaFoldDB" id="A0A7R9H3J3"/>
<accession>A0A7R9H3J3</accession>
<gene>
    <name evidence="2" type="ORF">TPSB3V08_LOCUS6114</name>
</gene>
<reference evidence="2" key="1">
    <citation type="submission" date="2020-11" db="EMBL/GenBank/DDBJ databases">
        <authorList>
            <person name="Tran Van P."/>
        </authorList>
    </citation>
    <scope>NUCLEOTIDE SEQUENCE</scope>
</reference>
<feature type="region of interest" description="Disordered" evidence="1">
    <location>
        <begin position="124"/>
        <end position="147"/>
    </location>
</feature>
<name>A0A7R9H3J3_TIMPO</name>
<evidence type="ECO:0000313" key="2">
    <source>
        <dbReference type="EMBL" id="CAD7407916.1"/>
    </source>
</evidence>
<sequence length="147" mass="16076">MAVIHLTALVLAHCINKDTKLGSNPDLPIGSLVSCEISSLDHADTEPASNVCHTIIHPKTRGGATMRVEHTITCSKSPDACGRTVVGVGRVWSIERRQCRDVFWSYSLLPRRVQLGPGWNVGHRGPGDVAGPRDSQEPPFKMVFRQN</sequence>
<dbReference type="EMBL" id="OD003459">
    <property type="protein sequence ID" value="CAD7407916.1"/>
    <property type="molecule type" value="Genomic_DNA"/>
</dbReference>
<proteinExistence type="predicted"/>
<organism evidence="2">
    <name type="scientific">Timema poppense</name>
    <name type="common">Walking stick</name>
    <dbReference type="NCBI Taxonomy" id="170557"/>
    <lineage>
        <taxon>Eukaryota</taxon>
        <taxon>Metazoa</taxon>
        <taxon>Ecdysozoa</taxon>
        <taxon>Arthropoda</taxon>
        <taxon>Hexapoda</taxon>
        <taxon>Insecta</taxon>
        <taxon>Pterygota</taxon>
        <taxon>Neoptera</taxon>
        <taxon>Polyneoptera</taxon>
        <taxon>Phasmatodea</taxon>
        <taxon>Timematodea</taxon>
        <taxon>Timematoidea</taxon>
        <taxon>Timematidae</taxon>
        <taxon>Timema</taxon>
    </lineage>
</organism>
<protein>
    <submittedName>
        <fullName evidence="2">Uncharacterized protein</fullName>
    </submittedName>
</protein>